<reference evidence="3" key="1">
    <citation type="journal article" date="2014" name="Nat. Genet.">
        <title>Genome of the human hookworm Necator americanus.</title>
        <authorList>
            <person name="Tang Y.T."/>
            <person name="Gao X."/>
            <person name="Rosa B.A."/>
            <person name="Abubucker S."/>
            <person name="Hallsworth-Pepin K."/>
            <person name="Martin J."/>
            <person name="Tyagi R."/>
            <person name="Heizer E."/>
            <person name="Zhang X."/>
            <person name="Bhonagiri-Palsikar V."/>
            <person name="Minx P."/>
            <person name="Warren W.C."/>
            <person name="Wang Q."/>
            <person name="Zhan B."/>
            <person name="Hotez P.J."/>
            <person name="Sternberg P.W."/>
            <person name="Dougall A."/>
            <person name="Gaze S.T."/>
            <person name="Mulvenna J."/>
            <person name="Sotillo J."/>
            <person name="Ranganathan S."/>
            <person name="Rabelo E.M."/>
            <person name="Wilson R.K."/>
            <person name="Felgner P.L."/>
            <person name="Bethony J."/>
            <person name="Hawdon J.M."/>
            <person name="Gasser R.B."/>
            <person name="Loukas A."/>
            <person name="Mitreva M."/>
        </authorList>
    </citation>
    <scope>NUCLEOTIDE SEQUENCE [LARGE SCALE GENOMIC DNA]</scope>
</reference>
<keyword evidence="3" id="KW-1185">Reference proteome</keyword>
<dbReference type="OMA" id="VMERSIH"/>
<dbReference type="KEGG" id="nai:NECAME_14911"/>
<evidence type="ECO:0000256" key="1">
    <source>
        <dbReference type="SAM" id="Phobius"/>
    </source>
</evidence>
<dbReference type="Proteomes" id="UP000053676">
    <property type="component" value="Unassembled WGS sequence"/>
</dbReference>
<dbReference type="AlphaFoldDB" id="W2SKZ4"/>
<name>W2SKZ4_NECAM</name>
<evidence type="ECO:0000313" key="3">
    <source>
        <dbReference type="Proteomes" id="UP000053676"/>
    </source>
</evidence>
<dbReference type="OrthoDB" id="331948at2759"/>
<organism evidence="2 3">
    <name type="scientific">Necator americanus</name>
    <name type="common">Human hookworm</name>
    <dbReference type="NCBI Taxonomy" id="51031"/>
    <lineage>
        <taxon>Eukaryota</taxon>
        <taxon>Metazoa</taxon>
        <taxon>Ecdysozoa</taxon>
        <taxon>Nematoda</taxon>
        <taxon>Chromadorea</taxon>
        <taxon>Rhabditida</taxon>
        <taxon>Rhabditina</taxon>
        <taxon>Rhabditomorpha</taxon>
        <taxon>Strongyloidea</taxon>
        <taxon>Ancylostomatidae</taxon>
        <taxon>Bunostominae</taxon>
        <taxon>Necator</taxon>
    </lineage>
</organism>
<dbReference type="STRING" id="51031.W2SKZ4"/>
<dbReference type="EMBL" id="KI668993">
    <property type="protein sequence ID" value="ETN70223.1"/>
    <property type="molecule type" value="Genomic_DNA"/>
</dbReference>
<accession>W2SKZ4</accession>
<keyword evidence="1" id="KW-0472">Membrane</keyword>
<feature type="transmembrane region" description="Helical" evidence="1">
    <location>
        <begin position="164"/>
        <end position="186"/>
    </location>
</feature>
<keyword evidence="1" id="KW-0812">Transmembrane</keyword>
<proteinExistence type="predicted"/>
<gene>
    <name evidence="2" type="ORF">NECAME_14911</name>
</gene>
<keyword evidence="1" id="KW-1133">Transmembrane helix</keyword>
<protein>
    <submittedName>
        <fullName evidence="2">Uncharacterized protein</fullName>
    </submittedName>
</protein>
<evidence type="ECO:0000313" key="2">
    <source>
        <dbReference type="EMBL" id="ETN70223.1"/>
    </source>
</evidence>
<sequence length="215" mass="24182">MTLFSHARTMLTDPGVVPILKNGTFHDRTAQLRLLSSSSEDDSPSDREAMMLRSRGGTAVTFSAHSHLQDYLFQYSLVMVLSWVYDDEFASTGLKGPFGENAHHAKVLHSIFLSMESALFGMFVLAVSCDQLSAIFSDETAVEAVQRRSRQTYRKSRRRSRFALLREVCGGGFFFTADAFFLSVYVRVVVDSFFIVFVHDYMETSDSVVDQIPSV</sequence>